<name>A0ABV0U5C8_9TELE</name>
<feature type="chain" id="PRO_5045177844" evidence="1">
    <location>
        <begin position="25"/>
        <end position="109"/>
    </location>
</feature>
<proteinExistence type="predicted"/>
<organism evidence="2 3">
    <name type="scientific">Ilyodon furcidens</name>
    <name type="common">goldbreast splitfin</name>
    <dbReference type="NCBI Taxonomy" id="33524"/>
    <lineage>
        <taxon>Eukaryota</taxon>
        <taxon>Metazoa</taxon>
        <taxon>Chordata</taxon>
        <taxon>Craniata</taxon>
        <taxon>Vertebrata</taxon>
        <taxon>Euteleostomi</taxon>
        <taxon>Actinopterygii</taxon>
        <taxon>Neopterygii</taxon>
        <taxon>Teleostei</taxon>
        <taxon>Neoteleostei</taxon>
        <taxon>Acanthomorphata</taxon>
        <taxon>Ovalentaria</taxon>
        <taxon>Atherinomorphae</taxon>
        <taxon>Cyprinodontiformes</taxon>
        <taxon>Goodeidae</taxon>
        <taxon>Ilyodon</taxon>
    </lineage>
</organism>
<keyword evidence="1" id="KW-0732">Signal</keyword>
<dbReference type="Proteomes" id="UP001482620">
    <property type="component" value="Unassembled WGS sequence"/>
</dbReference>
<evidence type="ECO:0000256" key="1">
    <source>
        <dbReference type="SAM" id="SignalP"/>
    </source>
</evidence>
<reference evidence="2 3" key="1">
    <citation type="submission" date="2021-06" db="EMBL/GenBank/DDBJ databases">
        <authorList>
            <person name="Palmer J.M."/>
        </authorList>
    </citation>
    <scope>NUCLEOTIDE SEQUENCE [LARGE SCALE GENOMIC DNA]</scope>
    <source>
        <strain evidence="3">if_2019</strain>
        <tissue evidence="2">Muscle</tissue>
    </source>
</reference>
<feature type="signal peptide" evidence="1">
    <location>
        <begin position="1"/>
        <end position="24"/>
    </location>
</feature>
<dbReference type="EMBL" id="JAHRIQ010055064">
    <property type="protein sequence ID" value="MEQ2238882.1"/>
    <property type="molecule type" value="Genomic_DNA"/>
</dbReference>
<protein>
    <submittedName>
        <fullName evidence="2">Uncharacterized protein</fullName>
    </submittedName>
</protein>
<keyword evidence="3" id="KW-1185">Reference proteome</keyword>
<sequence length="109" mass="12273">MRFYCNANKCFQLISLSMMGLHSCSVVSTVALQQEGLGCETFKTPTMYVLPIHAVENTVFQSISMTVGVFIRDKTHLVKQDFVLMVKEEITSVPKHASEYCLTIGIMFE</sequence>
<gene>
    <name evidence="2" type="ORF">ILYODFUR_037845</name>
</gene>
<comment type="caution">
    <text evidence="2">The sequence shown here is derived from an EMBL/GenBank/DDBJ whole genome shotgun (WGS) entry which is preliminary data.</text>
</comment>
<accession>A0ABV0U5C8</accession>
<evidence type="ECO:0000313" key="3">
    <source>
        <dbReference type="Proteomes" id="UP001482620"/>
    </source>
</evidence>
<evidence type="ECO:0000313" key="2">
    <source>
        <dbReference type="EMBL" id="MEQ2238882.1"/>
    </source>
</evidence>